<dbReference type="AlphaFoldDB" id="A0A914HG52"/>
<feature type="compositionally biased region" description="Basic and acidic residues" evidence="1">
    <location>
        <begin position="82"/>
        <end position="131"/>
    </location>
</feature>
<evidence type="ECO:0000256" key="2">
    <source>
        <dbReference type="SAM" id="SignalP"/>
    </source>
</evidence>
<keyword evidence="3" id="KW-1185">Reference proteome</keyword>
<feature type="region of interest" description="Disordered" evidence="1">
    <location>
        <begin position="77"/>
        <end position="188"/>
    </location>
</feature>
<proteinExistence type="predicted"/>
<name>A0A914HG52_GLORO</name>
<feature type="compositionally biased region" description="Basic and acidic residues" evidence="1">
    <location>
        <begin position="172"/>
        <end position="185"/>
    </location>
</feature>
<evidence type="ECO:0000313" key="4">
    <source>
        <dbReference type="WBParaSite" id="Gr19_v10_g16310.t1"/>
    </source>
</evidence>
<feature type="compositionally biased region" description="Basic and acidic residues" evidence="1">
    <location>
        <begin position="142"/>
        <end position="154"/>
    </location>
</feature>
<dbReference type="Proteomes" id="UP000887572">
    <property type="component" value="Unplaced"/>
</dbReference>
<keyword evidence="2" id="KW-0732">Signal</keyword>
<protein>
    <submittedName>
        <fullName evidence="4">Uncharacterized protein</fullName>
    </submittedName>
</protein>
<accession>A0A914HG52</accession>
<reference evidence="4" key="1">
    <citation type="submission" date="2022-11" db="UniProtKB">
        <authorList>
            <consortium name="WormBaseParasite"/>
        </authorList>
    </citation>
    <scope>IDENTIFICATION</scope>
</reference>
<organism evidence="3 4">
    <name type="scientific">Globodera rostochiensis</name>
    <name type="common">Golden nematode worm</name>
    <name type="synonym">Heterodera rostochiensis</name>
    <dbReference type="NCBI Taxonomy" id="31243"/>
    <lineage>
        <taxon>Eukaryota</taxon>
        <taxon>Metazoa</taxon>
        <taxon>Ecdysozoa</taxon>
        <taxon>Nematoda</taxon>
        <taxon>Chromadorea</taxon>
        <taxon>Rhabditida</taxon>
        <taxon>Tylenchina</taxon>
        <taxon>Tylenchomorpha</taxon>
        <taxon>Tylenchoidea</taxon>
        <taxon>Heteroderidae</taxon>
        <taxon>Heteroderinae</taxon>
        <taxon>Globodera</taxon>
    </lineage>
</organism>
<feature type="compositionally biased region" description="Basic residues" evidence="1">
    <location>
        <begin position="132"/>
        <end position="141"/>
    </location>
</feature>
<dbReference type="WBParaSite" id="Gr19_v10_g16310.t1">
    <property type="protein sequence ID" value="Gr19_v10_g16310.t1"/>
    <property type="gene ID" value="Gr19_v10_g16310"/>
</dbReference>
<evidence type="ECO:0000313" key="3">
    <source>
        <dbReference type="Proteomes" id="UP000887572"/>
    </source>
</evidence>
<evidence type="ECO:0000256" key="1">
    <source>
        <dbReference type="SAM" id="MobiDB-lite"/>
    </source>
</evidence>
<feature type="chain" id="PRO_5036674402" evidence="2">
    <location>
        <begin position="31"/>
        <end position="308"/>
    </location>
</feature>
<feature type="signal peptide" evidence="2">
    <location>
        <begin position="1"/>
        <end position="30"/>
    </location>
</feature>
<feature type="compositionally biased region" description="Basic and acidic residues" evidence="1">
    <location>
        <begin position="288"/>
        <end position="300"/>
    </location>
</feature>
<sequence>MPAPHHLHHYHNYLLWLLTHLLCNLPTTLSHQKASRAFSDGFVKIDGATSHRRNKRYYGMLCDVSKFSGFLRPRVCPSPQSKGEEELSSERKLEEGEKEQLEEGEKEQIGEANLKLRGELAEQKEQKAQKERRAKKGKRVKWKEQEAIEDANERLKKRPKVKRRKKAKSQRKKNDEKLEKGDKTLTGKGWANVGERVRGVGGRAITFANPVARELAPRALRVAAPGVGAAIGTMALGPAGGMMGRAIGNKAADYLSGNYMQNSMPTSEAEKNRRKTVSNVADVAENLWNKRRERRNERTANEAPVQKG</sequence>
<feature type="compositionally biased region" description="Basic residues" evidence="1">
    <location>
        <begin position="155"/>
        <end position="171"/>
    </location>
</feature>
<feature type="region of interest" description="Disordered" evidence="1">
    <location>
        <begin position="288"/>
        <end position="308"/>
    </location>
</feature>